<keyword evidence="1" id="KW-0812">Transmembrane</keyword>
<proteinExistence type="predicted"/>
<dbReference type="EMBL" id="CP043529">
    <property type="protein sequence ID" value="QEW38595.1"/>
    <property type="molecule type" value="Genomic_DNA"/>
</dbReference>
<dbReference type="Proteomes" id="UP000326091">
    <property type="component" value="Chromosome"/>
</dbReference>
<sequence length="57" mass="6374">MKTFRIIHIAAAVIGLVVVLRLADNLRPTFNENLAASVLAVVCCLSLIGQRYYREEK</sequence>
<evidence type="ECO:0000313" key="2">
    <source>
        <dbReference type="EMBL" id="QEW38595.1"/>
    </source>
</evidence>
<dbReference type="RefSeq" id="WP_172624271.1">
    <property type="nucleotide sequence ID" value="NZ_CP043529.1"/>
</dbReference>
<evidence type="ECO:0000256" key="1">
    <source>
        <dbReference type="SAM" id="Phobius"/>
    </source>
</evidence>
<keyword evidence="1" id="KW-1133">Transmembrane helix</keyword>
<accession>A0A5P3B185</accession>
<feature type="transmembrane region" description="Helical" evidence="1">
    <location>
        <begin position="33"/>
        <end position="53"/>
    </location>
</feature>
<gene>
    <name evidence="2" type="ORF">VIC01_04239</name>
</gene>
<name>A0A5P3B185_PHOVU</name>
<reference evidence="2 3" key="1">
    <citation type="submission" date="2019-09" db="EMBL/GenBank/DDBJ databases">
        <title>Commensal-derived Metabolites Govern Vibrio cholerae Pathogenesis in Host.</title>
        <authorList>
            <person name="Yoon S.S."/>
            <person name="Yoon M.Y."/>
        </authorList>
    </citation>
    <scope>NUCLEOTIDE SEQUENCE [LARGE SCALE GENOMIC DNA]</scope>
    <source>
        <strain evidence="2 3">VIC01</strain>
    </source>
</reference>
<keyword evidence="1" id="KW-0472">Membrane</keyword>
<organism evidence="2 3">
    <name type="scientific">Phocaeicola vulgatus</name>
    <name type="common">Bacteroides vulgatus</name>
    <dbReference type="NCBI Taxonomy" id="821"/>
    <lineage>
        <taxon>Bacteria</taxon>
        <taxon>Pseudomonadati</taxon>
        <taxon>Bacteroidota</taxon>
        <taxon>Bacteroidia</taxon>
        <taxon>Bacteroidales</taxon>
        <taxon>Bacteroidaceae</taxon>
        <taxon>Phocaeicola</taxon>
    </lineage>
</organism>
<protein>
    <submittedName>
        <fullName evidence="2">Uncharacterized protein</fullName>
    </submittedName>
</protein>
<evidence type="ECO:0000313" key="3">
    <source>
        <dbReference type="Proteomes" id="UP000326091"/>
    </source>
</evidence>
<dbReference type="AlphaFoldDB" id="A0A5P3B185"/>